<dbReference type="Proteomes" id="UP000002066">
    <property type="component" value="Chromosome"/>
</dbReference>
<gene>
    <name evidence="1" type="ordered locus">Sfla_2962</name>
</gene>
<sequence length="64" mass="7013">MAKCEKCGARKRRRPRSCPRCRSESADRAETAVDAAELAAELGLLGWIGRGLMTVVRLVLRTIG</sequence>
<name>A0A8D4BFV4_STRFA</name>
<evidence type="ECO:0000313" key="1">
    <source>
        <dbReference type="EMBL" id="ADW04389.1"/>
    </source>
</evidence>
<reference evidence="1 2" key="1">
    <citation type="submission" date="2011-01" db="EMBL/GenBank/DDBJ databases">
        <title>Complete sequence of chromosome of Streptomyces flavogriseus ATCC 33331.</title>
        <authorList>
            <consortium name="US DOE Joint Genome Institute"/>
            <person name="Lucas S."/>
            <person name="Copeland A."/>
            <person name="Lapidus A."/>
            <person name="Cheng J.-F."/>
            <person name="Goodwin L."/>
            <person name="Pitluck S."/>
            <person name="Davenport K."/>
            <person name="Detter J.C."/>
            <person name="Han C."/>
            <person name="Tapia R."/>
            <person name="Land M."/>
            <person name="Hauser L."/>
            <person name="Kyrpides N."/>
            <person name="Ivanova N."/>
            <person name="Ovchinnikova G."/>
            <person name="Pagani I."/>
            <person name="Brumm P."/>
            <person name="Mead D."/>
            <person name="Woyke T."/>
        </authorList>
    </citation>
    <scope>NUCLEOTIDE SEQUENCE [LARGE SCALE GENOMIC DNA]</scope>
    <source>
        <strain evidence="2">ATCC 33331 / IAF-45CD</strain>
    </source>
</reference>
<dbReference type="KEGG" id="sfa:Sfla_2962"/>
<accession>A0A8D4BFV4</accession>
<dbReference type="AlphaFoldDB" id="A0A8D4BFV4"/>
<evidence type="ECO:0000313" key="2">
    <source>
        <dbReference type="Proteomes" id="UP000002066"/>
    </source>
</evidence>
<proteinExistence type="predicted"/>
<organism evidence="1 2">
    <name type="scientific">Streptomyces pratensis (strain ATCC 33331 / IAF-45CD)</name>
    <dbReference type="NCBI Taxonomy" id="591167"/>
    <lineage>
        <taxon>Bacteria</taxon>
        <taxon>Bacillati</taxon>
        <taxon>Actinomycetota</taxon>
        <taxon>Actinomycetes</taxon>
        <taxon>Kitasatosporales</taxon>
        <taxon>Streptomycetaceae</taxon>
        <taxon>Streptomyces</taxon>
    </lineage>
</organism>
<dbReference type="EMBL" id="CP002475">
    <property type="protein sequence ID" value="ADW04389.1"/>
    <property type="molecule type" value="Genomic_DNA"/>
</dbReference>
<protein>
    <submittedName>
        <fullName evidence="1">Uncharacterized protein</fullName>
    </submittedName>
</protein>